<keyword evidence="4" id="KW-1185">Reference proteome</keyword>
<dbReference type="InterPro" id="IPR012340">
    <property type="entry name" value="NA-bd_OB-fold"/>
</dbReference>
<dbReference type="SUPFAM" id="SSF50249">
    <property type="entry name" value="Nucleic acid-binding proteins"/>
    <property type="match status" value="1"/>
</dbReference>
<dbReference type="InterPro" id="IPR000424">
    <property type="entry name" value="Primosome_PriB/ssb"/>
</dbReference>
<dbReference type="PANTHER" id="PTHR10302">
    <property type="entry name" value="SINGLE-STRANDED DNA-BINDING PROTEIN"/>
    <property type="match status" value="1"/>
</dbReference>
<organism evidence="3 4">
    <name type="scientific">Sesamum alatum</name>
    <dbReference type="NCBI Taxonomy" id="300844"/>
    <lineage>
        <taxon>Eukaryota</taxon>
        <taxon>Viridiplantae</taxon>
        <taxon>Streptophyta</taxon>
        <taxon>Embryophyta</taxon>
        <taxon>Tracheophyta</taxon>
        <taxon>Spermatophyta</taxon>
        <taxon>Magnoliopsida</taxon>
        <taxon>eudicotyledons</taxon>
        <taxon>Gunneridae</taxon>
        <taxon>Pentapetalae</taxon>
        <taxon>asterids</taxon>
        <taxon>lamiids</taxon>
        <taxon>Lamiales</taxon>
        <taxon>Pedaliaceae</taxon>
        <taxon>Sesamum</taxon>
    </lineage>
</organism>
<reference evidence="3" key="1">
    <citation type="submission" date="2020-06" db="EMBL/GenBank/DDBJ databases">
        <authorList>
            <person name="Li T."/>
            <person name="Hu X."/>
            <person name="Zhang T."/>
            <person name="Song X."/>
            <person name="Zhang H."/>
            <person name="Dai N."/>
            <person name="Sheng W."/>
            <person name="Hou X."/>
            <person name="Wei L."/>
        </authorList>
    </citation>
    <scope>NUCLEOTIDE SEQUENCE</scope>
    <source>
        <strain evidence="3">3651</strain>
        <tissue evidence="3">Leaf</tissue>
    </source>
</reference>
<dbReference type="PROSITE" id="PS50935">
    <property type="entry name" value="SSB"/>
    <property type="match status" value="1"/>
</dbReference>
<dbReference type="AlphaFoldDB" id="A0AAE2CNU7"/>
<dbReference type="Gene3D" id="2.40.50.140">
    <property type="entry name" value="Nucleic acid-binding proteins"/>
    <property type="match status" value="1"/>
</dbReference>
<evidence type="ECO:0000313" key="4">
    <source>
        <dbReference type="Proteomes" id="UP001293254"/>
    </source>
</evidence>
<dbReference type="GO" id="GO:0042645">
    <property type="term" value="C:mitochondrial nucleoid"/>
    <property type="evidence" value="ECO:0007669"/>
    <property type="project" value="TreeGrafter"/>
</dbReference>
<sequence>MGAARLLLPQFKNSASVCVRLFSSSAALIRRPGTHFSDDSGDSDGERSVYKRALKYQRPTTVTYQDVLPNSVSLIGRVVFPLKACKSPKFGFYTVLEVKASAGASPYFTILLIFWDKMAEISVQHLKLNDLIYVSGRLESYVKMDERWKSMHKYEVLVKEINFVGQHGLGPAYQNLAKLEPAVSAEDIMQKRRNRLHLWQIFFANPFEWWDNRNCKSNPKAPDFKHKDTGEVLWLQDNDPPWIKKQLQLLDSRLSKRGPGERRNASSHLSPLVYYDT</sequence>
<dbReference type="InterPro" id="IPR011344">
    <property type="entry name" value="ssDNA-bd"/>
</dbReference>
<comment type="caution">
    <text evidence="3">The sequence shown here is derived from an EMBL/GenBank/DDBJ whole genome shotgun (WGS) entry which is preliminary data.</text>
</comment>
<dbReference type="GO" id="GO:0003697">
    <property type="term" value="F:single-stranded DNA binding"/>
    <property type="evidence" value="ECO:0007669"/>
    <property type="project" value="InterPro"/>
</dbReference>
<dbReference type="EMBL" id="JACGWO010000004">
    <property type="protein sequence ID" value="KAK4429063.1"/>
    <property type="molecule type" value="Genomic_DNA"/>
</dbReference>
<dbReference type="GO" id="GO:0006264">
    <property type="term" value="P:mitochondrial DNA replication"/>
    <property type="evidence" value="ECO:0007669"/>
    <property type="project" value="TreeGrafter"/>
</dbReference>
<accession>A0AAE2CNU7</accession>
<protein>
    <submittedName>
        <fullName evidence="3">Protein OSB1, mitochondrial</fullName>
    </submittedName>
</protein>
<dbReference type="Proteomes" id="UP001293254">
    <property type="component" value="Unassembled WGS sequence"/>
</dbReference>
<gene>
    <name evidence="3" type="ORF">Salat_1206300</name>
</gene>
<reference evidence="3" key="2">
    <citation type="journal article" date="2024" name="Plant">
        <title>Genomic evolution and insights into agronomic trait innovations of Sesamum species.</title>
        <authorList>
            <person name="Miao H."/>
            <person name="Wang L."/>
            <person name="Qu L."/>
            <person name="Liu H."/>
            <person name="Sun Y."/>
            <person name="Le M."/>
            <person name="Wang Q."/>
            <person name="Wei S."/>
            <person name="Zheng Y."/>
            <person name="Lin W."/>
            <person name="Duan Y."/>
            <person name="Cao H."/>
            <person name="Xiong S."/>
            <person name="Wang X."/>
            <person name="Wei L."/>
            <person name="Li C."/>
            <person name="Ma Q."/>
            <person name="Ju M."/>
            <person name="Zhao R."/>
            <person name="Li G."/>
            <person name="Mu C."/>
            <person name="Tian Q."/>
            <person name="Mei H."/>
            <person name="Zhang T."/>
            <person name="Gao T."/>
            <person name="Zhang H."/>
        </authorList>
    </citation>
    <scope>NUCLEOTIDE SEQUENCE</scope>
    <source>
        <strain evidence="3">3651</strain>
    </source>
</reference>
<name>A0AAE2CNU7_9LAMI</name>
<evidence type="ECO:0000313" key="3">
    <source>
        <dbReference type="EMBL" id="KAK4429063.1"/>
    </source>
</evidence>
<dbReference type="PANTHER" id="PTHR10302:SF18">
    <property type="entry name" value="PROTEIN OSB1, MITOCHONDRIAL"/>
    <property type="match status" value="1"/>
</dbReference>
<evidence type="ECO:0000256" key="2">
    <source>
        <dbReference type="PROSITE-ProRule" id="PRU00252"/>
    </source>
</evidence>
<proteinExistence type="predicted"/>
<evidence type="ECO:0000256" key="1">
    <source>
        <dbReference type="ARBA" id="ARBA00023125"/>
    </source>
</evidence>
<keyword evidence="1 2" id="KW-0238">DNA-binding</keyword>